<evidence type="ECO:0000259" key="3">
    <source>
        <dbReference type="Pfam" id="PF24035"/>
    </source>
</evidence>
<protein>
    <recommendedName>
        <fullName evidence="3">DUF7344 domain-containing protein</fullName>
    </recommendedName>
</protein>
<sequence length="217" mass="23838">MPLNSAHPSNSSGGASSESPSDEPPELSQGEIFHILQTNRRRDAIRYLLDREDPVKMRDIAEVIAANEHETTVAELTSTQRQRVYIPLYQKHLPKLDEKGIIEYNKSRGIVRPTDQLEIFRPYLEIAGRSDSDDRSDTDPAPSLLKRAVGDYYVMAIGASSSLLAASVIGLVPITGRFLATVILILFTLATAAATFPASPSSEEPDETSPTTLTYHE</sequence>
<keyword evidence="2" id="KW-0472">Membrane</keyword>
<evidence type="ECO:0000256" key="1">
    <source>
        <dbReference type="SAM" id="MobiDB-lite"/>
    </source>
</evidence>
<dbReference type="Pfam" id="PF24035">
    <property type="entry name" value="DUF7344"/>
    <property type="match status" value="1"/>
</dbReference>
<dbReference type="InterPro" id="IPR055768">
    <property type="entry name" value="DUF7344"/>
</dbReference>
<feature type="domain" description="DUF7344" evidence="3">
    <location>
        <begin position="33"/>
        <end position="112"/>
    </location>
</feature>
<name>A0A1I0MHV0_9EURY</name>
<reference evidence="5" key="1">
    <citation type="submission" date="2016-10" db="EMBL/GenBank/DDBJ databases">
        <authorList>
            <person name="Varghese N."/>
        </authorList>
    </citation>
    <scope>NUCLEOTIDE SEQUENCE [LARGE SCALE GENOMIC DNA]</scope>
    <source>
        <strain evidence="5">CGMCC 1.12284</strain>
    </source>
</reference>
<feature type="region of interest" description="Disordered" evidence="1">
    <location>
        <begin position="1"/>
        <end position="27"/>
    </location>
</feature>
<dbReference type="eggNOG" id="arCOG03828">
    <property type="taxonomic scope" value="Archaea"/>
</dbReference>
<feature type="transmembrane region" description="Helical" evidence="2">
    <location>
        <begin position="152"/>
        <end position="172"/>
    </location>
</feature>
<evidence type="ECO:0000313" key="5">
    <source>
        <dbReference type="Proteomes" id="UP000183275"/>
    </source>
</evidence>
<keyword evidence="2" id="KW-1133">Transmembrane helix</keyword>
<dbReference type="Proteomes" id="UP000183275">
    <property type="component" value="Unassembled WGS sequence"/>
</dbReference>
<feature type="transmembrane region" description="Helical" evidence="2">
    <location>
        <begin position="178"/>
        <end position="196"/>
    </location>
</feature>
<dbReference type="OrthoDB" id="331021at2157"/>
<proteinExistence type="predicted"/>
<organism evidence="4 5">
    <name type="scientific">Natrinema salifodinae</name>
    <dbReference type="NCBI Taxonomy" id="1202768"/>
    <lineage>
        <taxon>Archaea</taxon>
        <taxon>Methanobacteriati</taxon>
        <taxon>Methanobacteriota</taxon>
        <taxon>Stenosarchaea group</taxon>
        <taxon>Halobacteria</taxon>
        <taxon>Halobacteriales</taxon>
        <taxon>Natrialbaceae</taxon>
        <taxon>Natrinema</taxon>
    </lineage>
</organism>
<accession>A0A1I0MHV0</accession>
<dbReference type="AlphaFoldDB" id="A0A1I0MHV0"/>
<evidence type="ECO:0000256" key="2">
    <source>
        <dbReference type="SAM" id="Phobius"/>
    </source>
</evidence>
<dbReference type="RefSeq" id="WP_049990864.1">
    <property type="nucleotide sequence ID" value="NZ_FOIS01000001.1"/>
</dbReference>
<dbReference type="EMBL" id="FOIS01000001">
    <property type="protein sequence ID" value="SEV87638.1"/>
    <property type="molecule type" value="Genomic_DNA"/>
</dbReference>
<keyword evidence="5" id="KW-1185">Reference proteome</keyword>
<keyword evidence="2" id="KW-0812">Transmembrane</keyword>
<evidence type="ECO:0000313" key="4">
    <source>
        <dbReference type="EMBL" id="SEV87638.1"/>
    </source>
</evidence>
<feature type="region of interest" description="Disordered" evidence="1">
    <location>
        <begin position="197"/>
        <end position="217"/>
    </location>
</feature>
<gene>
    <name evidence="4" type="ORF">SAMN05216285_0961</name>
</gene>
<feature type="compositionally biased region" description="Low complexity" evidence="1">
    <location>
        <begin position="1"/>
        <end position="19"/>
    </location>
</feature>